<sequence>MSKQHKNATTTEEMRIFIFESDLPTAKLSRLLNISESTVRKWRKRQNCADLPHTPKQLNTTLTVAQEYVVVQLRIRLLLSLDQLLSVCKEFINENTSRAGLQRCLKRHGVSRLADMEPTPNELVHVVVDIEENQSNMVFSSKISPQAMTDVLNQLREKELTIDNLNSPLTDHALNAQSTSLNCLDVVQVNVTTLPEFVNQTENYRLLVANDPSGSWVYVDLYCDQEINAARRYMKHVLTKGPFHIRRVLAANYNEFLSHFRLLDDNAKNKQVTAP</sequence>
<reference evidence="1 2" key="1">
    <citation type="submission" date="2007-01" db="EMBL/GenBank/DDBJ databases">
        <title>Complete sequence of Psychromonas ingrahamii 37.</title>
        <authorList>
            <consortium name="US DOE Joint Genome Institute"/>
            <person name="Copeland A."/>
            <person name="Lucas S."/>
            <person name="Lapidus A."/>
            <person name="Barry K."/>
            <person name="Detter J.C."/>
            <person name="Glavina del Rio T."/>
            <person name="Hammon N."/>
            <person name="Israni S."/>
            <person name="Dalin E."/>
            <person name="Tice H."/>
            <person name="Pitluck S."/>
            <person name="Thompson L.S."/>
            <person name="Brettin T."/>
            <person name="Bruce D."/>
            <person name="Han C."/>
            <person name="Tapia R."/>
            <person name="Schmutz J."/>
            <person name="Larimer F."/>
            <person name="Land M."/>
            <person name="Hauser L."/>
            <person name="Kyrpides N."/>
            <person name="Ivanova N."/>
            <person name="Staley J."/>
            <person name="Richardson P."/>
        </authorList>
    </citation>
    <scope>NUCLEOTIDE SEQUENCE [LARGE SCALE GENOMIC DNA]</scope>
    <source>
        <strain evidence="1 2">37</strain>
    </source>
</reference>
<name>A1SVG0_PSYIN</name>
<keyword evidence="2" id="KW-1185">Reference proteome</keyword>
<dbReference type="RefSeq" id="WP_011770035.1">
    <property type="nucleotide sequence ID" value="NC_008709.1"/>
</dbReference>
<dbReference type="HOGENOM" id="CLU_962769_0_0_6"/>
<dbReference type="EMBL" id="CP000510">
    <property type="protein sequence ID" value="ABM03475.1"/>
    <property type="molecule type" value="Genomic_DNA"/>
</dbReference>
<gene>
    <name evidence="1" type="ordered locus">Ping_1683</name>
</gene>
<evidence type="ECO:0000313" key="2">
    <source>
        <dbReference type="Proteomes" id="UP000000639"/>
    </source>
</evidence>
<organism evidence="1 2">
    <name type="scientific">Psychromonas ingrahamii (strain DSM 17664 / CCUG 51855 / 37)</name>
    <dbReference type="NCBI Taxonomy" id="357804"/>
    <lineage>
        <taxon>Bacteria</taxon>
        <taxon>Pseudomonadati</taxon>
        <taxon>Pseudomonadota</taxon>
        <taxon>Gammaproteobacteria</taxon>
        <taxon>Alteromonadales</taxon>
        <taxon>Psychromonadaceae</taxon>
        <taxon>Psychromonas</taxon>
    </lineage>
</organism>
<dbReference type="AlphaFoldDB" id="A1SVG0"/>
<dbReference type="KEGG" id="pin:Ping_1683"/>
<dbReference type="Proteomes" id="UP000000639">
    <property type="component" value="Chromosome"/>
</dbReference>
<protein>
    <submittedName>
        <fullName evidence="1">Uncharacterized protein</fullName>
    </submittedName>
</protein>
<dbReference type="STRING" id="357804.Ping_1683"/>
<dbReference type="OrthoDB" id="9803878at2"/>
<accession>A1SVG0</accession>
<evidence type="ECO:0000313" key="1">
    <source>
        <dbReference type="EMBL" id="ABM03475.1"/>
    </source>
</evidence>
<proteinExistence type="predicted"/>
<dbReference type="eggNOG" id="COG2801">
    <property type="taxonomic scope" value="Bacteria"/>
</dbReference>